<keyword evidence="3" id="KW-1185">Reference proteome</keyword>
<dbReference type="HOGENOM" id="CLU_1923764_0_0_0"/>
<sequence>MVAVLERPDDAGALGLRVVGVRGRADTGDLAAEGDATPEVASVGDLMDEGAERREVRVGAGRSRGLDGRDEVRKGLVALCELHYEGFGLRGPVPLVAGVERGEEGTEVVLTGCVVHDCPPGLVEGRVPQLV</sequence>
<organism evidence="2 3">
    <name type="scientific">Candidatus Saccharimonas aalborgensis</name>
    <dbReference type="NCBI Taxonomy" id="1332188"/>
    <lineage>
        <taxon>Bacteria</taxon>
        <taxon>Candidatus Saccharimonadota</taxon>
        <taxon>Candidatus Saccharimonadia</taxon>
        <taxon>Candidatus Saccharimonadales</taxon>
        <taxon>Candidatus Saccharimonadaceae</taxon>
        <taxon>Candidatus Saccharimonas</taxon>
    </lineage>
</organism>
<dbReference type="KEGG" id="saal:L336_0279"/>
<feature type="region of interest" description="Disordered" evidence="1">
    <location>
        <begin position="28"/>
        <end position="54"/>
    </location>
</feature>
<gene>
    <name evidence="2" type="ORF">L336_0279</name>
</gene>
<name>R4PKC2_9BACT</name>
<evidence type="ECO:0000313" key="3">
    <source>
        <dbReference type="Proteomes" id="UP000013893"/>
    </source>
</evidence>
<accession>R4PKC2</accession>
<evidence type="ECO:0000256" key="1">
    <source>
        <dbReference type="SAM" id="MobiDB-lite"/>
    </source>
</evidence>
<reference evidence="2 3" key="1">
    <citation type="journal article" date="2013" name="Nat. Biotechnol.">
        <title>Genome sequences of rare, uncultured bacteria obtained by differential coverage binning of multiple metagenomes.</title>
        <authorList>
            <person name="Albertsen M."/>
            <person name="Hugenholtz P."/>
            <person name="Skarshewski A."/>
            <person name="Nielsen K.L."/>
            <person name="Tyson G.W."/>
            <person name="Nielsen P.H."/>
        </authorList>
    </citation>
    <scope>NUCLEOTIDE SEQUENCE [LARGE SCALE GENOMIC DNA]</scope>
    <source>
        <strain evidence="2">TM71</strain>
    </source>
</reference>
<dbReference type="AlphaFoldDB" id="R4PKC2"/>
<protein>
    <submittedName>
        <fullName evidence="2">Uncharacterized protein</fullName>
    </submittedName>
</protein>
<dbReference type="EMBL" id="CP005957">
    <property type="protein sequence ID" value="AGL61988.1"/>
    <property type="molecule type" value="Genomic_DNA"/>
</dbReference>
<evidence type="ECO:0000313" key="2">
    <source>
        <dbReference type="EMBL" id="AGL61988.1"/>
    </source>
</evidence>
<dbReference type="Proteomes" id="UP000013893">
    <property type="component" value="Chromosome"/>
</dbReference>
<dbReference type="STRING" id="1332188.L336_0279"/>
<proteinExistence type="predicted"/>